<reference evidence="2 3" key="1">
    <citation type="submission" date="2019-09" db="EMBL/GenBank/DDBJ databases">
        <title>The hologenome of the rock-dwelling lichen Lasallia pustulata.</title>
        <authorList>
            <person name="Greshake Tzovaras B."/>
            <person name="Segers F."/>
            <person name="Bicker A."/>
            <person name="Dal Grande F."/>
            <person name="Otte J."/>
            <person name="Hankeln T."/>
            <person name="Schmitt I."/>
            <person name="Ebersberger I."/>
        </authorList>
    </citation>
    <scope>NUCLEOTIDE SEQUENCE [LARGE SCALE GENOMIC DNA]</scope>
    <source>
        <strain evidence="2">A1-1</strain>
    </source>
</reference>
<gene>
    <name evidence="2" type="ORF">FRX48_00422</name>
</gene>
<evidence type="ECO:0000256" key="1">
    <source>
        <dbReference type="SAM" id="MobiDB-lite"/>
    </source>
</evidence>
<evidence type="ECO:0000313" key="2">
    <source>
        <dbReference type="EMBL" id="KAA6415704.1"/>
    </source>
</evidence>
<dbReference type="EMBL" id="VXIT01000001">
    <property type="protein sequence ID" value="KAA6415704.1"/>
    <property type="molecule type" value="Genomic_DNA"/>
</dbReference>
<evidence type="ECO:0000313" key="3">
    <source>
        <dbReference type="Proteomes" id="UP000324767"/>
    </source>
</evidence>
<feature type="region of interest" description="Disordered" evidence="1">
    <location>
        <begin position="77"/>
        <end position="100"/>
    </location>
</feature>
<accession>A0A5M8Q0M7</accession>
<dbReference type="OrthoDB" id="5422034at2759"/>
<organism evidence="2 3">
    <name type="scientific">Lasallia pustulata</name>
    <dbReference type="NCBI Taxonomy" id="136370"/>
    <lineage>
        <taxon>Eukaryota</taxon>
        <taxon>Fungi</taxon>
        <taxon>Dikarya</taxon>
        <taxon>Ascomycota</taxon>
        <taxon>Pezizomycotina</taxon>
        <taxon>Lecanoromycetes</taxon>
        <taxon>OSLEUM clade</taxon>
        <taxon>Umbilicariomycetidae</taxon>
        <taxon>Umbilicariales</taxon>
        <taxon>Umbilicariaceae</taxon>
        <taxon>Lasallia</taxon>
    </lineage>
</organism>
<dbReference type="AlphaFoldDB" id="A0A5M8Q0M7"/>
<name>A0A5M8Q0M7_9LECA</name>
<protein>
    <submittedName>
        <fullName evidence="2">Uncharacterized protein</fullName>
    </submittedName>
</protein>
<sequence>MCVADQVFHMACCHYSYHLLMPCHAPKYPYPNSHDDLCPDPNIRTSITDAAGGLECVVCAEQKAKEQATDTKAAEAAVAAKPTGAYKPNGANKENVKNQG</sequence>
<proteinExistence type="predicted"/>
<dbReference type="Proteomes" id="UP000324767">
    <property type="component" value="Unassembled WGS sequence"/>
</dbReference>
<comment type="caution">
    <text evidence="2">The sequence shown here is derived from an EMBL/GenBank/DDBJ whole genome shotgun (WGS) entry which is preliminary data.</text>
</comment>